<dbReference type="EMBL" id="JSYN01000016">
    <property type="protein sequence ID" value="KIA93229.1"/>
    <property type="molecule type" value="Genomic_DNA"/>
</dbReference>
<dbReference type="Pfam" id="PF14137">
    <property type="entry name" value="DUF4304"/>
    <property type="match status" value="1"/>
</dbReference>
<dbReference type="Proteomes" id="UP000031246">
    <property type="component" value="Unassembled WGS sequence"/>
</dbReference>
<evidence type="ECO:0008006" key="3">
    <source>
        <dbReference type="Google" id="ProtNLM"/>
    </source>
</evidence>
<gene>
    <name evidence="1" type="ORF">OC25_14410</name>
</gene>
<evidence type="ECO:0000313" key="2">
    <source>
        <dbReference type="Proteomes" id="UP000031246"/>
    </source>
</evidence>
<name>A0A0C1FZE3_9SPHI</name>
<organism evidence="1 2">
    <name type="scientific">Pedobacter kyungheensis</name>
    <dbReference type="NCBI Taxonomy" id="1069985"/>
    <lineage>
        <taxon>Bacteria</taxon>
        <taxon>Pseudomonadati</taxon>
        <taxon>Bacteroidota</taxon>
        <taxon>Sphingobacteriia</taxon>
        <taxon>Sphingobacteriales</taxon>
        <taxon>Sphingobacteriaceae</taxon>
        <taxon>Pedobacter</taxon>
    </lineage>
</organism>
<accession>A0A0C1FZE3</accession>
<dbReference type="AlphaFoldDB" id="A0A0C1FZE3"/>
<keyword evidence="2" id="KW-1185">Reference proteome</keyword>
<dbReference type="InterPro" id="IPR025412">
    <property type="entry name" value="DUF4304"/>
</dbReference>
<sequence>MAEKHGFTRAFGGWFKESLECLAVLDLQKSNYGNYFELNIKIYVQGAFGNSYKKTKELVKKDIGNIFTRQPNEYSYLLNLDQKTEDIKRITGIDLFFRDYLTPRLDKLLTKVGIIELESKKHLYLLPAVKEQIYLLLGK</sequence>
<proteinExistence type="predicted"/>
<evidence type="ECO:0000313" key="1">
    <source>
        <dbReference type="EMBL" id="KIA93229.1"/>
    </source>
</evidence>
<reference evidence="1 2" key="1">
    <citation type="submission" date="2014-10" db="EMBL/GenBank/DDBJ databases">
        <title>Pedobacter Kyungheensis.</title>
        <authorList>
            <person name="Anderson B.M."/>
            <person name="Newman J.D."/>
        </authorList>
    </citation>
    <scope>NUCLEOTIDE SEQUENCE [LARGE SCALE GENOMIC DNA]</scope>
    <source>
        <strain evidence="1 2">KACC 16221</strain>
    </source>
</reference>
<protein>
    <recommendedName>
        <fullName evidence="3">DUF4304 domain-containing protein</fullName>
    </recommendedName>
</protein>
<comment type="caution">
    <text evidence="1">The sequence shown here is derived from an EMBL/GenBank/DDBJ whole genome shotgun (WGS) entry which is preliminary data.</text>
</comment>